<protein>
    <recommendedName>
        <fullName evidence="3">Aminotransferase-like plant mobile domain-containing protein</fullName>
    </recommendedName>
</protein>
<proteinExistence type="predicted"/>
<evidence type="ECO:0000313" key="1">
    <source>
        <dbReference type="EMBL" id="GAA0170216.1"/>
    </source>
</evidence>
<name>A0AAV3R3L8_LITER</name>
<evidence type="ECO:0000313" key="2">
    <source>
        <dbReference type="Proteomes" id="UP001454036"/>
    </source>
</evidence>
<evidence type="ECO:0008006" key="3">
    <source>
        <dbReference type="Google" id="ProtNLM"/>
    </source>
</evidence>
<sequence>MVTFESTPGREFSTLRIVGLEEDKVTTLECCTPLYRGCAAKWPSFRTSNSERNRNWSSVQEKILHLKGSDQESSDPTHGFHFLGSMIYAGHVQWRGPLKIRDNFEYIPGYWEWAEDVLSRCGDMLVNASLTGVDLLELRGLSVTGRLFDEVVPIDEFLSQSLSDKARIPESCRFLILGYQYLATESPDERVSIFSWIGFWNHSFRSYVGYEEVNRSTSKVTSLDVCPRTSYVVEHRPWDSAGRHPFDILRVGVDLEKEVAESCPPSLPIVTIAQQAETILHIGASSLWFCICSGLKGKSPDMVLKEEESSMKAFEVLSQIGWGNFADLHDKLQGFFQMEKERCMQQHQLLRLTVFLRIYKTFLS</sequence>
<reference evidence="1 2" key="1">
    <citation type="submission" date="2024-01" db="EMBL/GenBank/DDBJ databases">
        <title>The complete chloroplast genome sequence of Lithospermum erythrorhizon: insights into the phylogenetic relationship among Boraginaceae species and the maternal lineages of purple gromwells.</title>
        <authorList>
            <person name="Okada T."/>
            <person name="Watanabe K."/>
        </authorList>
    </citation>
    <scope>NUCLEOTIDE SEQUENCE [LARGE SCALE GENOMIC DNA]</scope>
</reference>
<organism evidence="1 2">
    <name type="scientific">Lithospermum erythrorhizon</name>
    <name type="common">Purple gromwell</name>
    <name type="synonym">Lithospermum officinale var. erythrorhizon</name>
    <dbReference type="NCBI Taxonomy" id="34254"/>
    <lineage>
        <taxon>Eukaryota</taxon>
        <taxon>Viridiplantae</taxon>
        <taxon>Streptophyta</taxon>
        <taxon>Embryophyta</taxon>
        <taxon>Tracheophyta</taxon>
        <taxon>Spermatophyta</taxon>
        <taxon>Magnoliopsida</taxon>
        <taxon>eudicotyledons</taxon>
        <taxon>Gunneridae</taxon>
        <taxon>Pentapetalae</taxon>
        <taxon>asterids</taxon>
        <taxon>lamiids</taxon>
        <taxon>Boraginales</taxon>
        <taxon>Boraginaceae</taxon>
        <taxon>Boraginoideae</taxon>
        <taxon>Lithospermeae</taxon>
        <taxon>Lithospermum</taxon>
    </lineage>
</organism>
<accession>A0AAV3R3L8</accession>
<keyword evidence="2" id="KW-1185">Reference proteome</keyword>
<dbReference type="EMBL" id="BAABME010024439">
    <property type="protein sequence ID" value="GAA0170216.1"/>
    <property type="molecule type" value="Genomic_DNA"/>
</dbReference>
<dbReference type="AlphaFoldDB" id="A0AAV3R3L8"/>
<comment type="caution">
    <text evidence="1">The sequence shown here is derived from an EMBL/GenBank/DDBJ whole genome shotgun (WGS) entry which is preliminary data.</text>
</comment>
<dbReference type="Proteomes" id="UP001454036">
    <property type="component" value="Unassembled WGS sequence"/>
</dbReference>
<gene>
    <name evidence="1" type="ORF">LIER_40914</name>
</gene>